<name>A0ABP7PS61_9GAMM</name>
<dbReference type="InterPro" id="IPR007387">
    <property type="entry name" value="TRAP_DctQ"/>
</dbReference>
<dbReference type="PANTHER" id="PTHR35011:SF4">
    <property type="entry name" value="SLL1102 PROTEIN"/>
    <property type="match status" value="1"/>
</dbReference>
<keyword evidence="5 9" id="KW-0812">Transmembrane</keyword>
<dbReference type="Proteomes" id="UP001501337">
    <property type="component" value="Unassembled WGS sequence"/>
</dbReference>
<feature type="domain" description="Tripartite ATP-independent periplasmic transporters DctQ component" evidence="10">
    <location>
        <begin position="27"/>
        <end position="157"/>
    </location>
</feature>
<reference evidence="12" key="1">
    <citation type="journal article" date="2019" name="Int. J. Syst. Evol. Microbiol.">
        <title>The Global Catalogue of Microorganisms (GCM) 10K type strain sequencing project: providing services to taxonomists for standard genome sequencing and annotation.</title>
        <authorList>
            <consortium name="The Broad Institute Genomics Platform"/>
            <consortium name="The Broad Institute Genome Sequencing Center for Infectious Disease"/>
            <person name="Wu L."/>
            <person name="Ma J."/>
        </authorList>
    </citation>
    <scope>NUCLEOTIDE SEQUENCE [LARGE SCALE GENOMIC DNA]</scope>
    <source>
        <strain evidence="12">JCM 17555</strain>
    </source>
</reference>
<dbReference type="RefSeq" id="WP_344807787.1">
    <property type="nucleotide sequence ID" value="NZ_BAABBO010000012.1"/>
</dbReference>
<feature type="transmembrane region" description="Helical" evidence="9">
    <location>
        <begin position="89"/>
        <end position="110"/>
    </location>
</feature>
<keyword evidence="12" id="KW-1185">Reference proteome</keyword>
<keyword evidence="3" id="KW-1003">Cell membrane</keyword>
<evidence type="ECO:0000256" key="6">
    <source>
        <dbReference type="ARBA" id="ARBA00022989"/>
    </source>
</evidence>
<dbReference type="EMBL" id="BAABBO010000012">
    <property type="protein sequence ID" value="GAA3970368.1"/>
    <property type="molecule type" value="Genomic_DNA"/>
</dbReference>
<evidence type="ECO:0000256" key="2">
    <source>
        <dbReference type="ARBA" id="ARBA00022448"/>
    </source>
</evidence>
<comment type="subcellular location">
    <subcellularLocation>
        <location evidence="1 9">Cell inner membrane</location>
        <topology evidence="1 9">Multi-pass membrane protein</topology>
    </subcellularLocation>
</comment>
<comment type="subunit">
    <text evidence="9">The complex comprises the extracytoplasmic solute receptor protein and the two transmembrane proteins.</text>
</comment>
<evidence type="ECO:0000256" key="3">
    <source>
        <dbReference type="ARBA" id="ARBA00022475"/>
    </source>
</evidence>
<dbReference type="Pfam" id="PF04290">
    <property type="entry name" value="DctQ"/>
    <property type="match status" value="1"/>
</dbReference>
<sequence>MLEKVDRGLAAISNLCGVLAAVLFIAMLLNVTYDVSARYAFDSVSVGMQELEWHLLSAAFLLAIPYAVQTDGHVRVDVFYERASDRSKAIINLFGAIVFLLPFAILILWYGVGFTENAWSIGETSGDPGGLTHRWIIKSLIPISAGLLALSGVGMITHAILVLAGRAHYSEPTAAQSASPKKGALL</sequence>
<feature type="transmembrane region" description="Helical" evidence="9">
    <location>
        <begin position="140"/>
        <end position="164"/>
    </location>
</feature>
<comment type="function">
    <text evidence="9">Part of the tripartite ATP-independent periplasmic (TRAP) transport system.</text>
</comment>
<evidence type="ECO:0000259" key="10">
    <source>
        <dbReference type="Pfam" id="PF04290"/>
    </source>
</evidence>
<feature type="transmembrane region" description="Helical" evidence="9">
    <location>
        <begin position="12"/>
        <end position="31"/>
    </location>
</feature>
<evidence type="ECO:0000313" key="12">
    <source>
        <dbReference type="Proteomes" id="UP001501337"/>
    </source>
</evidence>
<protein>
    <recommendedName>
        <fullName evidence="9">TRAP transporter small permease protein</fullName>
    </recommendedName>
</protein>
<accession>A0ABP7PS61</accession>
<evidence type="ECO:0000256" key="8">
    <source>
        <dbReference type="ARBA" id="ARBA00038436"/>
    </source>
</evidence>
<evidence type="ECO:0000256" key="1">
    <source>
        <dbReference type="ARBA" id="ARBA00004429"/>
    </source>
</evidence>
<keyword evidence="2 9" id="KW-0813">Transport</keyword>
<evidence type="ECO:0000256" key="5">
    <source>
        <dbReference type="ARBA" id="ARBA00022692"/>
    </source>
</evidence>
<proteinExistence type="inferred from homology"/>
<keyword evidence="6 9" id="KW-1133">Transmembrane helix</keyword>
<evidence type="ECO:0000256" key="9">
    <source>
        <dbReference type="RuleBase" id="RU369079"/>
    </source>
</evidence>
<dbReference type="PANTHER" id="PTHR35011">
    <property type="entry name" value="2,3-DIKETO-L-GULONATE TRAP TRANSPORTER SMALL PERMEASE PROTEIN YIAM"/>
    <property type="match status" value="1"/>
</dbReference>
<evidence type="ECO:0000313" key="11">
    <source>
        <dbReference type="EMBL" id="GAA3970368.1"/>
    </source>
</evidence>
<feature type="transmembrane region" description="Helical" evidence="9">
    <location>
        <begin position="51"/>
        <end position="68"/>
    </location>
</feature>
<evidence type="ECO:0000256" key="4">
    <source>
        <dbReference type="ARBA" id="ARBA00022519"/>
    </source>
</evidence>
<keyword evidence="4 9" id="KW-0997">Cell inner membrane</keyword>
<evidence type="ECO:0000256" key="7">
    <source>
        <dbReference type="ARBA" id="ARBA00023136"/>
    </source>
</evidence>
<comment type="similarity">
    <text evidence="8 9">Belongs to the TRAP transporter small permease family.</text>
</comment>
<dbReference type="InterPro" id="IPR055348">
    <property type="entry name" value="DctQ"/>
</dbReference>
<keyword evidence="7 9" id="KW-0472">Membrane</keyword>
<organism evidence="11 12">
    <name type="scientific">Allohahella marinimesophila</name>
    <dbReference type="NCBI Taxonomy" id="1054972"/>
    <lineage>
        <taxon>Bacteria</taxon>
        <taxon>Pseudomonadati</taxon>
        <taxon>Pseudomonadota</taxon>
        <taxon>Gammaproteobacteria</taxon>
        <taxon>Oceanospirillales</taxon>
        <taxon>Hahellaceae</taxon>
        <taxon>Allohahella</taxon>
    </lineage>
</organism>
<gene>
    <name evidence="11" type="ORF">GCM10022278_29990</name>
</gene>
<comment type="caution">
    <text evidence="11">The sequence shown here is derived from an EMBL/GenBank/DDBJ whole genome shotgun (WGS) entry which is preliminary data.</text>
</comment>